<keyword evidence="4 6" id="KW-1133">Transmembrane helix</keyword>
<evidence type="ECO:0000313" key="9">
    <source>
        <dbReference type="Proteomes" id="UP000036987"/>
    </source>
</evidence>
<feature type="transmembrane region" description="Helical" evidence="6">
    <location>
        <begin position="147"/>
        <end position="168"/>
    </location>
</feature>
<evidence type="ECO:0000256" key="6">
    <source>
        <dbReference type="RuleBase" id="RU363132"/>
    </source>
</evidence>
<dbReference type="GO" id="GO:0009617">
    <property type="term" value="P:response to bacterium"/>
    <property type="evidence" value="ECO:0007669"/>
    <property type="project" value="InterPro"/>
</dbReference>
<evidence type="ECO:0000256" key="1">
    <source>
        <dbReference type="ARBA" id="ARBA00004477"/>
    </source>
</evidence>
<evidence type="ECO:0000256" key="5">
    <source>
        <dbReference type="ARBA" id="ARBA00023136"/>
    </source>
</evidence>
<dbReference type="OrthoDB" id="567788at2759"/>
<accession>A0A0K9NZY7</accession>
<dbReference type="OMA" id="TLWYLFE"/>
<evidence type="ECO:0000259" key="7">
    <source>
        <dbReference type="PROSITE" id="PS50845"/>
    </source>
</evidence>
<dbReference type="PANTHER" id="PTHR10994">
    <property type="entry name" value="RETICULON"/>
    <property type="match status" value="1"/>
</dbReference>
<keyword evidence="3 6" id="KW-0256">Endoplasmic reticulum</keyword>
<dbReference type="STRING" id="29655.A0A0K9NZY7"/>
<evidence type="ECO:0000256" key="4">
    <source>
        <dbReference type="ARBA" id="ARBA00022989"/>
    </source>
</evidence>
<evidence type="ECO:0000313" key="8">
    <source>
        <dbReference type="EMBL" id="KMZ61520.1"/>
    </source>
</evidence>
<name>A0A0K9NZY7_ZOSMR</name>
<sequence length="204" mass="22768">MADDRGSASALRSSISVHGLMGEGRFADVLLWRRPRLSGYILGIMTVSWFLFEVAGHSMLSLIAKALLLLVSILFFWARSAAILNRPLPPLPNLDLSDRAIDKITDCLRIWINSGMDVARGIAVGGELLLFLKVMLYLWIASYVGSLCNFLTLLFIVVSISFTIPALYEKYQDLINDSLMSFYVSAKNIFKSSKTSSIKEKKHD</sequence>
<comment type="subcellular location">
    <subcellularLocation>
        <location evidence="1 6">Endoplasmic reticulum membrane</location>
        <topology evidence="1 6">Multi-pass membrane protein</topology>
    </subcellularLocation>
</comment>
<keyword evidence="9" id="KW-1185">Reference proteome</keyword>
<gene>
    <name evidence="8" type="ORF">ZOSMA_51G00100</name>
</gene>
<dbReference type="InterPro" id="IPR045064">
    <property type="entry name" value="Reticulon-like"/>
</dbReference>
<dbReference type="PANTHER" id="PTHR10994:SF154">
    <property type="entry name" value="RETICULON-LIKE PROTEIN B11"/>
    <property type="match status" value="1"/>
</dbReference>
<protein>
    <recommendedName>
        <fullName evidence="6">Reticulon-like protein</fullName>
    </recommendedName>
</protein>
<feature type="domain" description="Reticulon" evidence="7">
    <location>
        <begin position="26"/>
        <end position="179"/>
    </location>
</feature>
<feature type="transmembrane region" description="Helical" evidence="6">
    <location>
        <begin position="118"/>
        <end position="140"/>
    </location>
</feature>
<keyword evidence="2 6" id="KW-0812">Transmembrane</keyword>
<evidence type="ECO:0000256" key="2">
    <source>
        <dbReference type="ARBA" id="ARBA00022692"/>
    </source>
</evidence>
<evidence type="ECO:0000256" key="3">
    <source>
        <dbReference type="ARBA" id="ARBA00022824"/>
    </source>
</evidence>
<keyword evidence="5 6" id="KW-0472">Membrane</keyword>
<comment type="caution">
    <text evidence="8">The sequence shown here is derived from an EMBL/GenBank/DDBJ whole genome shotgun (WGS) entry which is preliminary data.</text>
</comment>
<organism evidence="8 9">
    <name type="scientific">Zostera marina</name>
    <name type="common">Eelgrass</name>
    <dbReference type="NCBI Taxonomy" id="29655"/>
    <lineage>
        <taxon>Eukaryota</taxon>
        <taxon>Viridiplantae</taxon>
        <taxon>Streptophyta</taxon>
        <taxon>Embryophyta</taxon>
        <taxon>Tracheophyta</taxon>
        <taxon>Spermatophyta</taxon>
        <taxon>Magnoliopsida</taxon>
        <taxon>Liliopsida</taxon>
        <taxon>Zosteraceae</taxon>
        <taxon>Zostera</taxon>
    </lineage>
</organism>
<feature type="transmembrane region" description="Helical" evidence="6">
    <location>
        <begin position="37"/>
        <end position="55"/>
    </location>
</feature>
<reference evidence="9" key="1">
    <citation type="journal article" date="2016" name="Nature">
        <title>The genome of the seagrass Zostera marina reveals angiosperm adaptation to the sea.</title>
        <authorList>
            <person name="Olsen J.L."/>
            <person name="Rouze P."/>
            <person name="Verhelst B."/>
            <person name="Lin Y.-C."/>
            <person name="Bayer T."/>
            <person name="Collen J."/>
            <person name="Dattolo E."/>
            <person name="De Paoli E."/>
            <person name="Dittami S."/>
            <person name="Maumus F."/>
            <person name="Michel G."/>
            <person name="Kersting A."/>
            <person name="Lauritano C."/>
            <person name="Lohaus R."/>
            <person name="Toepel M."/>
            <person name="Tonon T."/>
            <person name="Vanneste K."/>
            <person name="Amirebrahimi M."/>
            <person name="Brakel J."/>
            <person name="Bostroem C."/>
            <person name="Chovatia M."/>
            <person name="Grimwood J."/>
            <person name="Jenkins J.W."/>
            <person name="Jueterbock A."/>
            <person name="Mraz A."/>
            <person name="Stam W.T."/>
            <person name="Tice H."/>
            <person name="Bornberg-Bauer E."/>
            <person name="Green P.J."/>
            <person name="Pearson G.A."/>
            <person name="Procaccini G."/>
            <person name="Duarte C.M."/>
            <person name="Schmutz J."/>
            <person name="Reusch T.B.H."/>
            <person name="Van de Peer Y."/>
        </authorList>
    </citation>
    <scope>NUCLEOTIDE SEQUENCE [LARGE SCALE GENOMIC DNA]</scope>
    <source>
        <strain evidence="9">cv. Finnish</strain>
    </source>
</reference>
<dbReference type="Proteomes" id="UP000036987">
    <property type="component" value="Unassembled WGS sequence"/>
</dbReference>
<dbReference type="GO" id="GO:0005789">
    <property type="term" value="C:endoplasmic reticulum membrane"/>
    <property type="evidence" value="ECO:0007669"/>
    <property type="project" value="UniProtKB-SubCell"/>
</dbReference>
<proteinExistence type="predicted"/>
<dbReference type="InterPro" id="IPR003388">
    <property type="entry name" value="Reticulon"/>
</dbReference>
<dbReference type="Pfam" id="PF02453">
    <property type="entry name" value="Reticulon"/>
    <property type="match status" value="1"/>
</dbReference>
<dbReference type="PROSITE" id="PS50845">
    <property type="entry name" value="RETICULON"/>
    <property type="match status" value="1"/>
</dbReference>
<dbReference type="EMBL" id="LFYR01001470">
    <property type="protein sequence ID" value="KMZ61520.1"/>
    <property type="molecule type" value="Genomic_DNA"/>
</dbReference>
<dbReference type="AlphaFoldDB" id="A0A0K9NZY7"/>
<feature type="transmembrane region" description="Helical" evidence="6">
    <location>
        <begin position="62"/>
        <end position="84"/>
    </location>
</feature>